<evidence type="ECO:0000313" key="1">
    <source>
        <dbReference type="EMBL" id="GAA4799407.1"/>
    </source>
</evidence>
<dbReference type="EMBL" id="BAABIG010000024">
    <property type="protein sequence ID" value="GAA4799407.1"/>
    <property type="molecule type" value="Genomic_DNA"/>
</dbReference>
<accession>A0ABP9BW04</accession>
<reference evidence="2" key="1">
    <citation type="journal article" date="2019" name="Int. J. Syst. Evol. Microbiol.">
        <title>The Global Catalogue of Microorganisms (GCM) 10K type strain sequencing project: providing services to taxonomists for standard genome sequencing and annotation.</title>
        <authorList>
            <consortium name="The Broad Institute Genomics Platform"/>
            <consortium name="The Broad Institute Genome Sequencing Center for Infectious Disease"/>
            <person name="Wu L."/>
            <person name="Ma J."/>
        </authorList>
    </citation>
    <scope>NUCLEOTIDE SEQUENCE [LARGE SCALE GENOMIC DNA]</scope>
    <source>
        <strain evidence="2">JCM 18081</strain>
    </source>
</reference>
<organism evidence="1 2">
    <name type="scientific">Streptomyces ziwulingensis</name>
    <dbReference type="NCBI Taxonomy" id="1045501"/>
    <lineage>
        <taxon>Bacteria</taxon>
        <taxon>Bacillati</taxon>
        <taxon>Actinomycetota</taxon>
        <taxon>Actinomycetes</taxon>
        <taxon>Kitasatosporales</taxon>
        <taxon>Streptomycetaceae</taxon>
        <taxon>Streptomyces</taxon>
    </lineage>
</organism>
<sequence length="122" mass="12982">MADELRELVKERRQTLGLSYQGLANAATVAAPAAAVSTGWLHRLETGEPVIAPSGPTLAALAAGLRLDAVRLREAAAAQFFGVRLPWAASGEAAEVAELVESLPERQRRALIDLIRIMAKDV</sequence>
<dbReference type="Proteomes" id="UP001501265">
    <property type="component" value="Unassembled WGS sequence"/>
</dbReference>
<evidence type="ECO:0008006" key="3">
    <source>
        <dbReference type="Google" id="ProtNLM"/>
    </source>
</evidence>
<dbReference type="RefSeq" id="WP_345620004.1">
    <property type="nucleotide sequence ID" value="NZ_BAABIG010000024.1"/>
</dbReference>
<protein>
    <recommendedName>
        <fullName evidence="3">Transcriptional regulator</fullName>
    </recommendedName>
</protein>
<keyword evidence="2" id="KW-1185">Reference proteome</keyword>
<gene>
    <name evidence="1" type="ORF">GCM10023220_29460</name>
</gene>
<dbReference type="InterPro" id="IPR010982">
    <property type="entry name" value="Lambda_DNA-bd_dom_sf"/>
</dbReference>
<dbReference type="Gene3D" id="1.10.260.40">
    <property type="entry name" value="lambda repressor-like DNA-binding domains"/>
    <property type="match status" value="1"/>
</dbReference>
<name>A0ABP9BW04_9ACTN</name>
<dbReference type="Pfam" id="PF13560">
    <property type="entry name" value="HTH_31"/>
    <property type="match status" value="1"/>
</dbReference>
<comment type="caution">
    <text evidence="1">The sequence shown here is derived from an EMBL/GenBank/DDBJ whole genome shotgun (WGS) entry which is preliminary data.</text>
</comment>
<dbReference type="SUPFAM" id="SSF47413">
    <property type="entry name" value="lambda repressor-like DNA-binding domains"/>
    <property type="match status" value="1"/>
</dbReference>
<proteinExistence type="predicted"/>
<evidence type="ECO:0000313" key="2">
    <source>
        <dbReference type="Proteomes" id="UP001501265"/>
    </source>
</evidence>